<dbReference type="EMBL" id="JACQAY010000294">
    <property type="protein sequence ID" value="MBI3540363.1"/>
    <property type="molecule type" value="Genomic_DNA"/>
</dbReference>
<dbReference type="InterPro" id="IPR010207">
    <property type="entry name" value="Elect_transpt_cplx_RnfB/RsxB"/>
</dbReference>
<dbReference type="SUPFAM" id="SSF54862">
    <property type="entry name" value="4Fe-4S ferredoxins"/>
    <property type="match status" value="1"/>
</dbReference>
<keyword evidence="3" id="KW-0479">Metal-binding</keyword>
<evidence type="ECO:0000313" key="13">
    <source>
        <dbReference type="Proteomes" id="UP000807850"/>
    </source>
</evidence>
<keyword evidence="4" id="KW-0677">Repeat</keyword>
<evidence type="ECO:0000256" key="3">
    <source>
        <dbReference type="ARBA" id="ARBA00022723"/>
    </source>
</evidence>
<dbReference type="AlphaFoldDB" id="A0A9D6LC13"/>
<evidence type="ECO:0000256" key="1">
    <source>
        <dbReference type="ARBA" id="ARBA00022448"/>
    </source>
</evidence>
<evidence type="ECO:0000313" key="12">
    <source>
        <dbReference type="EMBL" id="MBI3540363.1"/>
    </source>
</evidence>
<sequence length="186" mass="18925">MPDPAVGIALWGLALFTTLGLVFGMALAAVAMRFSVPVNPLVERVRDRLPAANCGACGFAGCPAYAQAVVERAEVAPNLCAPGRAAVAEAVATLTGKEMGVVLDRVVVLRCHGVSAYARDEAEYAGVSTCAAASLVFGGPKACKNGCLGLGDCVRACPFDALHLGDQGIVEVDSEKCTGCAICVPV</sequence>
<evidence type="ECO:0000256" key="2">
    <source>
        <dbReference type="ARBA" id="ARBA00022485"/>
    </source>
</evidence>
<dbReference type="InterPro" id="IPR007202">
    <property type="entry name" value="4Fe-4S_dom"/>
</dbReference>
<dbReference type="GO" id="GO:0046872">
    <property type="term" value="F:metal ion binding"/>
    <property type="evidence" value="ECO:0007669"/>
    <property type="project" value="UniProtKB-KW"/>
</dbReference>
<dbReference type="PROSITE" id="PS51379">
    <property type="entry name" value="4FE4S_FER_2"/>
    <property type="match status" value="2"/>
</dbReference>
<accession>A0A9D6LC13</accession>
<dbReference type="PROSITE" id="PS51656">
    <property type="entry name" value="4FE4S"/>
    <property type="match status" value="1"/>
</dbReference>
<evidence type="ECO:0000256" key="9">
    <source>
        <dbReference type="ARBA" id="ARBA00023136"/>
    </source>
</evidence>
<reference evidence="12" key="1">
    <citation type="submission" date="2020-07" db="EMBL/GenBank/DDBJ databases">
        <title>Huge and variable diversity of episymbiotic CPR bacteria and DPANN archaea in groundwater ecosystems.</title>
        <authorList>
            <person name="He C.Y."/>
            <person name="Keren R."/>
            <person name="Whittaker M."/>
            <person name="Farag I.F."/>
            <person name="Doudna J."/>
            <person name="Cate J.H.D."/>
            <person name="Banfield J.F."/>
        </authorList>
    </citation>
    <scope>NUCLEOTIDE SEQUENCE</scope>
    <source>
        <strain evidence="12">NC_groundwater_928_Pr1_S-0.2um_72_17</strain>
    </source>
</reference>
<keyword evidence="5" id="KW-1278">Translocase</keyword>
<keyword evidence="2" id="KW-0004">4Fe-4S</keyword>
<dbReference type="InterPro" id="IPR050395">
    <property type="entry name" value="4Fe4S_Ferredoxin_RnfB"/>
</dbReference>
<keyword evidence="6" id="KW-0249">Electron transport</keyword>
<dbReference type="GO" id="GO:0051539">
    <property type="term" value="F:4 iron, 4 sulfur cluster binding"/>
    <property type="evidence" value="ECO:0007669"/>
    <property type="project" value="UniProtKB-KW"/>
</dbReference>
<evidence type="ECO:0000259" key="10">
    <source>
        <dbReference type="PROSITE" id="PS51379"/>
    </source>
</evidence>
<dbReference type="PANTHER" id="PTHR43560">
    <property type="entry name" value="ION-TRANSLOCATING OXIDOREDUCTASE COMPLEX SUBUNIT B"/>
    <property type="match status" value="1"/>
</dbReference>
<dbReference type="Gene3D" id="1.10.15.40">
    <property type="entry name" value="Electron transport complex subunit B, putative Fe-S cluster"/>
    <property type="match status" value="1"/>
</dbReference>
<evidence type="ECO:0000256" key="5">
    <source>
        <dbReference type="ARBA" id="ARBA00022967"/>
    </source>
</evidence>
<gene>
    <name evidence="12" type="ORF">HY076_08840</name>
</gene>
<feature type="domain" description="4Fe-4S ferredoxin-type" evidence="10">
    <location>
        <begin position="138"/>
        <end position="167"/>
    </location>
</feature>
<keyword evidence="9" id="KW-0472">Membrane</keyword>
<evidence type="ECO:0000256" key="4">
    <source>
        <dbReference type="ARBA" id="ARBA00022737"/>
    </source>
</evidence>
<evidence type="ECO:0000256" key="8">
    <source>
        <dbReference type="ARBA" id="ARBA00023014"/>
    </source>
</evidence>
<dbReference type="HAMAP" id="MF_00463">
    <property type="entry name" value="RsxB_RnfB"/>
    <property type="match status" value="1"/>
</dbReference>
<dbReference type="Gene3D" id="3.30.70.20">
    <property type="match status" value="1"/>
</dbReference>
<protein>
    <submittedName>
        <fullName evidence="12">RnfABCDGE type electron transport complex subunit B</fullName>
    </submittedName>
</protein>
<keyword evidence="8" id="KW-0411">Iron-sulfur</keyword>
<comment type="caution">
    <text evidence="12">The sequence shown here is derived from an EMBL/GenBank/DDBJ whole genome shotgun (WGS) entry which is preliminary data.</text>
</comment>
<evidence type="ECO:0000256" key="7">
    <source>
        <dbReference type="ARBA" id="ARBA00023004"/>
    </source>
</evidence>
<feature type="domain" description="4Fe-4S" evidence="11">
    <location>
        <begin position="37"/>
        <end position="97"/>
    </location>
</feature>
<name>A0A9D6LC13_UNCEI</name>
<evidence type="ECO:0000256" key="6">
    <source>
        <dbReference type="ARBA" id="ARBA00022982"/>
    </source>
</evidence>
<organism evidence="12 13">
    <name type="scientific">Eiseniibacteriota bacterium</name>
    <dbReference type="NCBI Taxonomy" id="2212470"/>
    <lineage>
        <taxon>Bacteria</taxon>
        <taxon>Candidatus Eiseniibacteriota</taxon>
    </lineage>
</organism>
<dbReference type="GO" id="GO:0009055">
    <property type="term" value="F:electron transfer activity"/>
    <property type="evidence" value="ECO:0007669"/>
    <property type="project" value="InterPro"/>
</dbReference>
<evidence type="ECO:0000259" key="11">
    <source>
        <dbReference type="PROSITE" id="PS51656"/>
    </source>
</evidence>
<dbReference type="InterPro" id="IPR017896">
    <property type="entry name" value="4Fe4S_Fe-S-bd"/>
</dbReference>
<dbReference type="Proteomes" id="UP000807850">
    <property type="component" value="Unassembled WGS sequence"/>
</dbReference>
<dbReference type="NCBIfam" id="TIGR01944">
    <property type="entry name" value="rnfB"/>
    <property type="match status" value="1"/>
</dbReference>
<keyword evidence="7" id="KW-0408">Iron</keyword>
<dbReference type="PANTHER" id="PTHR43560:SF1">
    <property type="entry name" value="ION-TRANSLOCATING OXIDOREDUCTASE COMPLEX SUBUNIT B"/>
    <property type="match status" value="1"/>
</dbReference>
<dbReference type="Pfam" id="PF04060">
    <property type="entry name" value="FeS"/>
    <property type="match status" value="1"/>
</dbReference>
<keyword evidence="1" id="KW-0813">Transport</keyword>
<proteinExistence type="inferred from homology"/>
<feature type="domain" description="4Fe-4S ferredoxin-type" evidence="10">
    <location>
        <begin position="168"/>
        <end position="186"/>
    </location>
</feature>
<feature type="non-terminal residue" evidence="12">
    <location>
        <position position="186"/>
    </location>
</feature>